<evidence type="ECO:0000313" key="1">
    <source>
        <dbReference type="EnsemblMetazoa" id="tetur04g09140.1"/>
    </source>
</evidence>
<evidence type="ECO:0000313" key="2">
    <source>
        <dbReference type="Proteomes" id="UP000015104"/>
    </source>
</evidence>
<sequence length="67" mass="8026">MEHLSVFFAFKSCYSGLSNNKPRRKGENFLSSDFYPFFGPNRKRVWKRYFVHCLVSWLNNETTQKPS</sequence>
<organism evidence="1 2">
    <name type="scientific">Tetranychus urticae</name>
    <name type="common">Two-spotted spider mite</name>
    <dbReference type="NCBI Taxonomy" id="32264"/>
    <lineage>
        <taxon>Eukaryota</taxon>
        <taxon>Metazoa</taxon>
        <taxon>Ecdysozoa</taxon>
        <taxon>Arthropoda</taxon>
        <taxon>Chelicerata</taxon>
        <taxon>Arachnida</taxon>
        <taxon>Acari</taxon>
        <taxon>Acariformes</taxon>
        <taxon>Trombidiformes</taxon>
        <taxon>Prostigmata</taxon>
        <taxon>Eleutherengona</taxon>
        <taxon>Raphignathae</taxon>
        <taxon>Tetranychoidea</taxon>
        <taxon>Tetranychidae</taxon>
        <taxon>Tetranychus</taxon>
    </lineage>
</organism>
<proteinExistence type="predicted"/>
<reference evidence="1" key="2">
    <citation type="submission" date="2015-06" db="UniProtKB">
        <authorList>
            <consortium name="EnsemblMetazoa"/>
        </authorList>
    </citation>
    <scope>IDENTIFICATION</scope>
</reference>
<name>T1K3L4_TETUR</name>
<reference evidence="2" key="1">
    <citation type="submission" date="2011-08" db="EMBL/GenBank/DDBJ databases">
        <authorList>
            <person name="Rombauts S."/>
        </authorList>
    </citation>
    <scope>NUCLEOTIDE SEQUENCE</scope>
    <source>
        <strain evidence="2">London</strain>
    </source>
</reference>
<dbReference type="EnsemblMetazoa" id="tetur04g09140.1">
    <property type="protein sequence ID" value="tetur04g09140.1"/>
    <property type="gene ID" value="tetur04g09140"/>
</dbReference>
<dbReference type="EMBL" id="CAEY01001385">
    <property type="status" value="NOT_ANNOTATED_CDS"/>
    <property type="molecule type" value="Genomic_DNA"/>
</dbReference>
<dbReference type="HOGENOM" id="CLU_2815703_0_0_1"/>
<accession>T1K3L4</accession>
<dbReference type="AlphaFoldDB" id="T1K3L4"/>
<keyword evidence="2" id="KW-1185">Reference proteome</keyword>
<protein>
    <submittedName>
        <fullName evidence="1">Uncharacterized protein</fullName>
    </submittedName>
</protein>
<dbReference type="Proteomes" id="UP000015104">
    <property type="component" value="Unassembled WGS sequence"/>
</dbReference>